<evidence type="ECO:0000313" key="1">
    <source>
        <dbReference type="EnsemblMetazoa" id="RPRC003422-PA"/>
    </source>
</evidence>
<dbReference type="HOGENOM" id="CLU_1231262_0_0_1"/>
<proteinExistence type="predicted"/>
<organism evidence="1 2">
    <name type="scientific">Rhodnius prolixus</name>
    <name type="common">Triatomid bug</name>
    <dbReference type="NCBI Taxonomy" id="13249"/>
    <lineage>
        <taxon>Eukaryota</taxon>
        <taxon>Metazoa</taxon>
        <taxon>Ecdysozoa</taxon>
        <taxon>Arthropoda</taxon>
        <taxon>Hexapoda</taxon>
        <taxon>Insecta</taxon>
        <taxon>Pterygota</taxon>
        <taxon>Neoptera</taxon>
        <taxon>Paraneoptera</taxon>
        <taxon>Hemiptera</taxon>
        <taxon>Heteroptera</taxon>
        <taxon>Panheteroptera</taxon>
        <taxon>Cimicomorpha</taxon>
        <taxon>Reduviidae</taxon>
        <taxon>Triatominae</taxon>
        <taxon>Rhodnius</taxon>
    </lineage>
</organism>
<dbReference type="AlphaFoldDB" id="T1HH99"/>
<dbReference type="VEuPathDB" id="VectorBase:RPRC003422"/>
<dbReference type="Proteomes" id="UP000015103">
    <property type="component" value="Unassembled WGS sequence"/>
</dbReference>
<reference evidence="1" key="1">
    <citation type="submission" date="2015-05" db="UniProtKB">
        <authorList>
            <consortium name="EnsemblMetazoa"/>
        </authorList>
    </citation>
    <scope>IDENTIFICATION</scope>
</reference>
<keyword evidence="2" id="KW-1185">Reference proteome</keyword>
<dbReference type="EnsemblMetazoa" id="RPRC003422-RA">
    <property type="protein sequence ID" value="RPRC003422-PA"/>
    <property type="gene ID" value="RPRC003422"/>
</dbReference>
<dbReference type="InParanoid" id="T1HH99"/>
<dbReference type="OMA" id="RIDNMEM"/>
<name>T1HH99_RHOPR</name>
<accession>T1HH99</accession>
<dbReference type="EMBL" id="ACPB03017204">
    <property type="status" value="NOT_ANNOTATED_CDS"/>
    <property type="molecule type" value="Genomic_DNA"/>
</dbReference>
<evidence type="ECO:0000313" key="2">
    <source>
        <dbReference type="Proteomes" id="UP000015103"/>
    </source>
</evidence>
<dbReference type="eggNOG" id="ENOG502T2AT">
    <property type="taxonomic scope" value="Eukaryota"/>
</dbReference>
<sequence>MIGKIAYNLFAVLLKIKSLKEQVQSLKEENCNLRERIDNMEMLNSKNNLIFKGIPNTEETSPQKIVKEICQKVLEVEEPVMISNTFIIGNQASKRNIIKAEFALQTTVQQIFRNVKKLKGCGISIQNDFPLVIRLRRNKLLTIRRVMMKENYKTKIIIRQDKMLIGGKRFHWNDDKGRMFESKKGLNTLLKISGLDMKLVVQRLLKEDKEEQDNHDQAERRQIQEE</sequence>
<protein>
    <submittedName>
        <fullName evidence="1">Endonuclease-reverse transcriptase</fullName>
    </submittedName>
</protein>